<feature type="region of interest" description="Disordered" evidence="1">
    <location>
        <begin position="698"/>
        <end position="771"/>
    </location>
</feature>
<proteinExistence type="predicted"/>
<feature type="compositionally biased region" description="Basic and acidic residues" evidence="1">
    <location>
        <begin position="467"/>
        <end position="487"/>
    </location>
</feature>
<name>A0A182JLN3_ANOAO</name>
<feature type="region of interest" description="Disordered" evidence="1">
    <location>
        <begin position="421"/>
        <end position="602"/>
    </location>
</feature>
<organism evidence="2">
    <name type="scientific">Anopheles atroparvus</name>
    <name type="common">European mosquito</name>
    <dbReference type="NCBI Taxonomy" id="41427"/>
    <lineage>
        <taxon>Eukaryota</taxon>
        <taxon>Metazoa</taxon>
        <taxon>Ecdysozoa</taxon>
        <taxon>Arthropoda</taxon>
        <taxon>Hexapoda</taxon>
        <taxon>Insecta</taxon>
        <taxon>Pterygota</taxon>
        <taxon>Neoptera</taxon>
        <taxon>Endopterygota</taxon>
        <taxon>Diptera</taxon>
        <taxon>Nematocera</taxon>
        <taxon>Culicoidea</taxon>
        <taxon>Culicidae</taxon>
        <taxon>Anophelinae</taxon>
        <taxon>Anopheles</taxon>
    </lineage>
</organism>
<feature type="compositionally biased region" description="Basic and acidic residues" evidence="1">
    <location>
        <begin position="699"/>
        <end position="711"/>
    </location>
</feature>
<feature type="region of interest" description="Disordered" evidence="1">
    <location>
        <begin position="50"/>
        <end position="104"/>
    </location>
</feature>
<evidence type="ECO:0000313" key="2">
    <source>
        <dbReference type="EnsemblMetazoa" id="AATE020391-PA.1"/>
    </source>
</evidence>
<sequence>RRKHLQQVLGADGVQAYNQQDVQQVKQFGSVVTTKATGVHHELADRAYDSSTSASEVDAEFLPQGDNSLPWRRSRSLSRGPMPAVAPWRRASQDRRTSRDRSLSIDKREEVKPWTAEVIKLKKTAKERKTIEKEKLETVLLKPTQIQKPQVKREELAKVELKAVKREQQEITEQHMEEMVEAIISEQLTEDQVDYNVHKLRHDEDSSILQITQQVDELIRKEEQKGVPWHRGGTKKSQKPVLSKEQFVETDEATRLTIGRDETIQEKREEQQLILNQEAGVAWRRGKRPEPKQAPFAQVEDSATLSVDRLEEQEEQPRETKPIEQPVAWRRGAKEKPPTATEQAQEEQPQVATEKAQPQDTELPPWMRGRKPGPKRELQIPAEPEKVEQVMLKPTPRVKKELAKESVEEVSLKPVPKKPITAEVPHVEDAEAEETTVKLIKKKKPKPKQPELESYEKMEFTPTDVPAPEKLKLPEKLQEEKPLKPEQEPEQGSWRRQQKPRTEVEVSEEKQWPTGKRHPLLEEPKEDVVLKPIPKPTKEVEPKLTEELQITPKPLPEVVDKREPEQTPLVLEKPTEPAEDESLPPWRRGKKPVQKKELPKPVEVEQVEKVELKPTRRERKEIPKESLEEVALKPVPKPVKEAELEQEQQAIITPVPMEPTSEVKKKKKVPKVTPKPVEEEAPKEVEIAEVEPVVIAPEPKAEVVEPAPETKEPEDDESHLPPWRRGRKEVPKREIPKEEQQVMETVTLKPTPKKANELPQESLEEVSLKPV</sequence>
<feature type="region of interest" description="Disordered" evidence="1">
    <location>
        <begin position="282"/>
        <end position="394"/>
    </location>
</feature>
<protein>
    <submittedName>
        <fullName evidence="2">Uncharacterized protein</fullName>
    </submittedName>
</protein>
<dbReference type="EnsemblMetazoa" id="AATE020391-RA">
    <property type="protein sequence ID" value="AATE020391-PA.1"/>
    <property type="gene ID" value="AATE020391"/>
</dbReference>
<dbReference type="AlphaFoldDB" id="A0A182JLN3"/>
<feature type="compositionally biased region" description="Basic and acidic residues" evidence="1">
    <location>
        <begin position="728"/>
        <end position="740"/>
    </location>
</feature>
<reference evidence="2" key="1">
    <citation type="submission" date="2022-08" db="UniProtKB">
        <authorList>
            <consortium name="EnsemblMetazoa"/>
        </authorList>
    </citation>
    <scope>IDENTIFICATION</scope>
    <source>
        <strain evidence="2">EBRO</strain>
    </source>
</reference>
<feature type="region of interest" description="Disordered" evidence="1">
    <location>
        <begin position="640"/>
        <end position="683"/>
    </location>
</feature>
<feature type="compositionally biased region" description="Basic and acidic residues" evidence="1">
    <location>
        <begin position="91"/>
        <end position="104"/>
    </location>
</feature>
<evidence type="ECO:0000256" key="1">
    <source>
        <dbReference type="SAM" id="MobiDB-lite"/>
    </source>
</evidence>
<feature type="compositionally biased region" description="Basic and acidic residues" evidence="1">
    <location>
        <begin position="500"/>
        <end position="511"/>
    </location>
</feature>
<feature type="compositionally biased region" description="Basic and acidic residues" evidence="1">
    <location>
        <begin position="374"/>
        <end position="388"/>
    </location>
</feature>
<dbReference type="STRING" id="41427.A0A182JLN3"/>
<accession>A0A182JLN3</accession>
<feature type="compositionally biased region" description="Basic and acidic residues" evidence="1">
    <location>
        <begin position="448"/>
        <end position="459"/>
    </location>
</feature>
<feature type="compositionally biased region" description="Low complexity" evidence="1">
    <location>
        <begin position="338"/>
        <end position="354"/>
    </location>
</feature>
<feature type="compositionally biased region" description="Basic and acidic residues" evidence="1">
    <location>
        <begin position="536"/>
        <end position="546"/>
    </location>
</feature>
<dbReference type="VEuPathDB" id="VectorBase:AATE020391"/>
<feature type="compositionally biased region" description="Basic and acidic residues" evidence="1">
    <location>
        <begin position="519"/>
        <end position="529"/>
    </location>
</feature>